<dbReference type="STRING" id="351607.Acel_0540"/>
<dbReference type="PANTHER" id="PTHR38342">
    <property type="entry name" value="SLR5037 PROTEIN"/>
    <property type="match status" value="1"/>
</dbReference>
<dbReference type="PIRSF" id="PIRSF021774">
    <property type="entry name" value="UCP021774"/>
    <property type="match status" value="1"/>
</dbReference>
<dbReference type="OrthoDB" id="9791067at2"/>
<keyword evidence="3" id="KW-1185">Reference proteome</keyword>
<sequence length="135" mass="14545">MTANTSYGKGLTVPATFNETVGDVERALADQGFGILTRIDVAATLREKLGVDHDPYVILGACNPPLAHRALEREPSVGLLLPCNVVVRSIDPHTTRVEILDPMVIADLAGDPELRAVAEEARARLDKVLDALSHR</sequence>
<dbReference type="InterPro" id="IPR016796">
    <property type="entry name" value="UCP021774"/>
</dbReference>
<dbReference type="Proteomes" id="UP000008221">
    <property type="component" value="Chromosome"/>
</dbReference>
<dbReference type="AlphaFoldDB" id="A0LSA3"/>
<dbReference type="InParanoid" id="A0LSA3"/>
<dbReference type="InterPro" id="IPR035923">
    <property type="entry name" value="TT1751-like_sf"/>
</dbReference>
<evidence type="ECO:0000313" key="3">
    <source>
        <dbReference type="Proteomes" id="UP000008221"/>
    </source>
</evidence>
<gene>
    <name evidence="2" type="ordered locus">Acel_0540</name>
</gene>
<evidence type="ECO:0000259" key="1">
    <source>
        <dbReference type="Pfam" id="PF03625"/>
    </source>
</evidence>
<protein>
    <recommendedName>
        <fullName evidence="1">DUF302 domain-containing protein</fullName>
    </recommendedName>
</protein>
<dbReference type="CDD" id="cd14797">
    <property type="entry name" value="DUF302"/>
    <property type="match status" value="1"/>
</dbReference>
<reference evidence="2 3" key="1">
    <citation type="journal article" date="2009" name="Genome Res.">
        <title>Complete genome of the cellulolytic thermophile Acidothermus cellulolyticus 11B provides insights into its ecophysiological and evolutionary adaptations.</title>
        <authorList>
            <person name="Barabote R.D."/>
            <person name="Xie G."/>
            <person name="Leu D.H."/>
            <person name="Normand P."/>
            <person name="Necsulea A."/>
            <person name="Daubin V."/>
            <person name="Medigue C."/>
            <person name="Adney W.S."/>
            <person name="Xu X.C."/>
            <person name="Lapidus A."/>
            <person name="Parales R.E."/>
            <person name="Detter C."/>
            <person name="Pujic P."/>
            <person name="Bruce D."/>
            <person name="Lavire C."/>
            <person name="Challacombe J.F."/>
            <person name="Brettin T.S."/>
            <person name="Berry A.M."/>
        </authorList>
    </citation>
    <scope>NUCLEOTIDE SEQUENCE [LARGE SCALE GENOMIC DNA]</scope>
    <source>
        <strain evidence="3">ATCC 43068 / DSM 8971 / 11B</strain>
    </source>
</reference>
<dbReference type="Pfam" id="PF03625">
    <property type="entry name" value="DUF302"/>
    <property type="match status" value="1"/>
</dbReference>
<name>A0LSA3_ACIC1</name>
<accession>A0LSA3</accession>
<dbReference type="HOGENOM" id="CLU_126998_1_0_11"/>
<dbReference type="InterPro" id="IPR005180">
    <property type="entry name" value="DUF302"/>
</dbReference>
<dbReference type="PANTHER" id="PTHR38342:SF1">
    <property type="entry name" value="SLR5037 PROTEIN"/>
    <property type="match status" value="1"/>
</dbReference>
<proteinExistence type="predicted"/>
<evidence type="ECO:0000313" key="2">
    <source>
        <dbReference type="EMBL" id="ABK52313.1"/>
    </source>
</evidence>
<organism evidence="2 3">
    <name type="scientific">Acidothermus cellulolyticus (strain ATCC 43068 / DSM 8971 / 11B)</name>
    <dbReference type="NCBI Taxonomy" id="351607"/>
    <lineage>
        <taxon>Bacteria</taxon>
        <taxon>Bacillati</taxon>
        <taxon>Actinomycetota</taxon>
        <taxon>Actinomycetes</taxon>
        <taxon>Acidothermales</taxon>
        <taxon>Acidothermaceae</taxon>
        <taxon>Acidothermus</taxon>
    </lineage>
</organism>
<dbReference type="EMBL" id="CP000481">
    <property type="protein sequence ID" value="ABK52313.1"/>
    <property type="molecule type" value="Genomic_DNA"/>
</dbReference>
<dbReference type="Gene3D" id="3.30.310.70">
    <property type="entry name" value="TT1751-like domain"/>
    <property type="match status" value="1"/>
</dbReference>
<dbReference type="RefSeq" id="WP_011719376.1">
    <property type="nucleotide sequence ID" value="NC_008578.1"/>
</dbReference>
<dbReference type="SUPFAM" id="SSF103247">
    <property type="entry name" value="TT1751-like"/>
    <property type="match status" value="1"/>
</dbReference>
<dbReference type="KEGG" id="ace:Acel_0540"/>
<dbReference type="eggNOG" id="COG3439">
    <property type="taxonomic scope" value="Bacteria"/>
</dbReference>
<feature type="domain" description="DUF302" evidence="1">
    <location>
        <begin position="39"/>
        <end position="102"/>
    </location>
</feature>